<dbReference type="SUPFAM" id="SSF52242">
    <property type="entry name" value="Cobalamin (vitamin B12)-binding domain"/>
    <property type="match status" value="1"/>
</dbReference>
<evidence type="ECO:0000259" key="6">
    <source>
        <dbReference type="PROSITE" id="PS51332"/>
    </source>
</evidence>
<accession>A0A7W8LND4</accession>
<dbReference type="Gene3D" id="1.10.1660.10">
    <property type="match status" value="1"/>
</dbReference>
<organism evidence="7 8">
    <name type="scientific">Deinococcus budaensis</name>
    <dbReference type="NCBI Taxonomy" id="1665626"/>
    <lineage>
        <taxon>Bacteria</taxon>
        <taxon>Thermotogati</taxon>
        <taxon>Deinococcota</taxon>
        <taxon>Deinococci</taxon>
        <taxon>Deinococcales</taxon>
        <taxon>Deinococcaceae</taxon>
        <taxon>Deinococcus</taxon>
    </lineage>
</organism>
<dbReference type="InterPro" id="IPR036724">
    <property type="entry name" value="Cobalamin-bd_sf"/>
</dbReference>
<dbReference type="Gene3D" id="1.10.1240.10">
    <property type="entry name" value="Methionine synthase domain"/>
    <property type="match status" value="1"/>
</dbReference>
<dbReference type="PANTHER" id="PTHR30204">
    <property type="entry name" value="REDOX-CYCLING DRUG-SENSING TRANSCRIPTIONAL ACTIVATOR SOXR"/>
    <property type="match status" value="1"/>
</dbReference>
<dbReference type="GO" id="GO:0046872">
    <property type="term" value="F:metal ion binding"/>
    <property type="evidence" value="ECO:0007669"/>
    <property type="project" value="InterPro"/>
</dbReference>
<dbReference type="Pfam" id="PF02607">
    <property type="entry name" value="B12-binding_2"/>
    <property type="match status" value="1"/>
</dbReference>
<feature type="domain" description="B12-binding" evidence="6">
    <location>
        <begin position="180"/>
        <end position="309"/>
    </location>
</feature>
<dbReference type="GO" id="GO:0031419">
    <property type="term" value="F:cobalamin binding"/>
    <property type="evidence" value="ECO:0007669"/>
    <property type="project" value="InterPro"/>
</dbReference>
<proteinExistence type="predicted"/>
<dbReference type="Gene3D" id="3.40.50.280">
    <property type="entry name" value="Cobalamin-binding domain"/>
    <property type="match status" value="1"/>
</dbReference>
<dbReference type="InterPro" id="IPR003759">
    <property type="entry name" value="Cbl-bd_cap"/>
</dbReference>
<dbReference type="PANTHER" id="PTHR30204:SF67">
    <property type="entry name" value="HTH-TYPE TRANSCRIPTIONAL REGULATOR MLRA-RELATED"/>
    <property type="match status" value="1"/>
</dbReference>
<evidence type="ECO:0000313" key="8">
    <source>
        <dbReference type="Proteomes" id="UP000525389"/>
    </source>
</evidence>
<name>A0A7W8LND4_9DEIO</name>
<keyword evidence="3" id="KW-0804">Transcription</keyword>
<dbReference type="RefSeq" id="WP_184023777.1">
    <property type="nucleotide sequence ID" value="NZ_JACHFN010000001.1"/>
</dbReference>
<dbReference type="InterPro" id="IPR006158">
    <property type="entry name" value="Cobalamin-bd"/>
</dbReference>
<dbReference type="PROSITE" id="PS50937">
    <property type="entry name" value="HTH_MERR_2"/>
    <property type="match status" value="1"/>
</dbReference>
<dbReference type="SUPFAM" id="SSF46955">
    <property type="entry name" value="Putative DNA-binding domain"/>
    <property type="match status" value="1"/>
</dbReference>
<dbReference type="CDD" id="cd01104">
    <property type="entry name" value="HTH_MlrA-CarA"/>
    <property type="match status" value="1"/>
</dbReference>
<reference evidence="7 8" key="1">
    <citation type="submission" date="2020-08" db="EMBL/GenBank/DDBJ databases">
        <title>Genomic Encyclopedia of Type Strains, Phase IV (KMG-IV): sequencing the most valuable type-strain genomes for metagenomic binning, comparative biology and taxonomic classification.</title>
        <authorList>
            <person name="Goeker M."/>
        </authorList>
    </citation>
    <scope>NUCLEOTIDE SEQUENCE [LARGE SCALE GENOMIC DNA]</scope>
    <source>
        <strain evidence="7 8">DSM 101791</strain>
    </source>
</reference>
<evidence type="ECO:0000256" key="3">
    <source>
        <dbReference type="ARBA" id="ARBA00023163"/>
    </source>
</evidence>
<dbReference type="InterPro" id="IPR036594">
    <property type="entry name" value="Meth_synthase_dom"/>
</dbReference>
<feature type="domain" description="HTH merR-type" evidence="5">
    <location>
        <begin position="12"/>
        <end position="81"/>
    </location>
</feature>
<dbReference type="GO" id="GO:0003677">
    <property type="term" value="F:DNA binding"/>
    <property type="evidence" value="ECO:0007669"/>
    <property type="project" value="UniProtKB-KW"/>
</dbReference>
<dbReference type="PROSITE" id="PS51332">
    <property type="entry name" value="B12_BINDING"/>
    <property type="match status" value="1"/>
</dbReference>
<dbReference type="InterPro" id="IPR000551">
    <property type="entry name" value="MerR-type_HTH_dom"/>
</dbReference>
<dbReference type="Pfam" id="PF02310">
    <property type="entry name" value="B12-binding"/>
    <property type="match status" value="1"/>
</dbReference>
<dbReference type="AlphaFoldDB" id="A0A7W8LND4"/>
<evidence type="ECO:0000256" key="4">
    <source>
        <dbReference type="SAM" id="MobiDB-lite"/>
    </source>
</evidence>
<dbReference type="CDD" id="cd02065">
    <property type="entry name" value="B12-binding_like"/>
    <property type="match status" value="1"/>
</dbReference>
<evidence type="ECO:0000256" key="1">
    <source>
        <dbReference type="ARBA" id="ARBA00023015"/>
    </source>
</evidence>
<keyword evidence="1" id="KW-0805">Transcription regulation</keyword>
<comment type="caution">
    <text evidence="7">The sequence shown here is derived from an EMBL/GenBank/DDBJ whole genome shotgun (WGS) entry which is preliminary data.</text>
</comment>
<dbReference type="SMART" id="SM00422">
    <property type="entry name" value="HTH_MERR"/>
    <property type="match status" value="1"/>
</dbReference>
<dbReference type="Pfam" id="PF13411">
    <property type="entry name" value="MerR_1"/>
    <property type="match status" value="1"/>
</dbReference>
<feature type="region of interest" description="Disordered" evidence="4">
    <location>
        <begin position="304"/>
        <end position="331"/>
    </location>
</feature>
<dbReference type="EMBL" id="JACHFN010000001">
    <property type="protein sequence ID" value="MBB5232596.1"/>
    <property type="molecule type" value="Genomic_DNA"/>
</dbReference>
<keyword evidence="2 7" id="KW-0238">DNA-binding</keyword>
<sequence length="331" mass="34300">MTPAPLPDATPMFTASEAEARTGVPAATLRQWERRYGVPAPARHANGYRLYSPHDLAQIGQMQAHVLAGVSASRAAQLVQAPGEALAEPPAPAPPSPLAAELVAALVASDLRQAGALLSEAHTRLTVEEVVLTMMAPALVEIGARWAQGQITMAHEHQASAFLRGRLAALLELAGLSAFGPTVLAACAPGEHHEIGLLMLALLLRRRGVRAEYLGANLPLAELAAYTRQRGPGGVDALLIALNGEWALGPTQAQLGALAGLGIPVFYGGALLNQRPELAAALGGHYAGADALHAAETIIARLHSGASPAHRPPSPRAPDSTDPSDPQTEDT</sequence>
<gene>
    <name evidence="7" type="ORF">HNQ09_000013</name>
</gene>
<evidence type="ECO:0000313" key="7">
    <source>
        <dbReference type="EMBL" id="MBB5232596.1"/>
    </source>
</evidence>
<protein>
    <submittedName>
        <fullName evidence="7">DNA-binding transcriptional MerR regulator</fullName>
    </submittedName>
</protein>
<evidence type="ECO:0000256" key="2">
    <source>
        <dbReference type="ARBA" id="ARBA00023125"/>
    </source>
</evidence>
<dbReference type="Proteomes" id="UP000525389">
    <property type="component" value="Unassembled WGS sequence"/>
</dbReference>
<dbReference type="GO" id="GO:0003700">
    <property type="term" value="F:DNA-binding transcription factor activity"/>
    <property type="evidence" value="ECO:0007669"/>
    <property type="project" value="InterPro"/>
</dbReference>
<keyword evidence="8" id="KW-1185">Reference proteome</keyword>
<dbReference type="InterPro" id="IPR047057">
    <property type="entry name" value="MerR_fam"/>
</dbReference>
<dbReference type="InterPro" id="IPR009061">
    <property type="entry name" value="DNA-bd_dom_put_sf"/>
</dbReference>
<feature type="region of interest" description="Disordered" evidence="4">
    <location>
        <begin position="1"/>
        <end position="21"/>
    </location>
</feature>
<evidence type="ECO:0000259" key="5">
    <source>
        <dbReference type="PROSITE" id="PS50937"/>
    </source>
</evidence>
<feature type="compositionally biased region" description="Polar residues" evidence="4">
    <location>
        <begin position="321"/>
        <end position="331"/>
    </location>
</feature>